<dbReference type="FunFam" id="1.20.58.1610:FF:000017">
    <property type="match status" value="1"/>
</dbReference>
<comment type="catalytic activity">
    <reaction evidence="8 9">
        <text>a ubiquinone + NADH + 5 H(+)(in) = a ubiquinol + NAD(+) + 4 H(+)(out)</text>
        <dbReference type="Rhea" id="RHEA:29091"/>
        <dbReference type="Rhea" id="RHEA-COMP:9565"/>
        <dbReference type="Rhea" id="RHEA-COMP:9566"/>
        <dbReference type="ChEBI" id="CHEBI:15378"/>
        <dbReference type="ChEBI" id="CHEBI:16389"/>
        <dbReference type="ChEBI" id="CHEBI:17976"/>
        <dbReference type="ChEBI" id="CHEBI:57540"/>
        <dbReference type="ChEBI" id="CHEBI:57945"/>
        <dbReference type="EC" id="7.1.1.2"/>
    </reaction>
</comment>
<evidence type="ECO:0000256" key="8">
    <source>
        <dbReference type="ARBA" id="ARBA00049551"/>
    </source>
</evidence>
<reference evidence="10" key="2">
    <citation type="journal article" date="2015" name="J. Zool. Syst. Evol. Res.">
        <title>Morphological evidence that the molecularly determined Ciona robusta type A and type B are different species: Ciona robusta and Ciona robusta.</title>
        <authorList>
            <person name="Brunetti R."/>
            <person name="Gissi C."/>
            <person name="Pennati R."/>
            <person name="Caicci F."/>
            <person name="Gasparini F."/>
            <person name="Manni L."/>
        </authorList>
    </citation>
    <scope>NUCLEOTIDE SEQUENCE</scope>
    <source>
        <tissue evidence="10">Syphon muscle</tissue>
    </source>
</reference>
<comment type="similarity">
    <text evidence="2 9">Belongs to the complex I subunit 3 family.</text>
</comment>
<keyword evidence="9" id="KW-0520">NAD</keyword>
<evidence type="ECO:0000256" key="1">
    <source>
        <dbReference type="ARBA" id="ARBA00004370"/>
    </source>
</evidence>
<geneLocation type="mitochondrion" evidence="10"/>
<protein>
    <recommendedName>
        <fullName evidence="3 9">NADH-ubiquinone oxidoreductase chain 3</fullName>
        <ecNumber evidence="9">7.1.1.2</ecNumber>
    </recommendedName>
</protein>
<evidence type="ECO:0000256" key="6">
    <source>
        <dbReference type="ARBA" id="ARBA00022989"/>
    </source>
</evidence>
<dbReference type="InterPro" id="IPR038430">
    <property type="entry name" value="NDAH_ubi_oxred_su3_sf"/>
</dbReference>
<feature type="transmembrane region" description="Helical" evidence="9">
    <location>
        <begin position="86"/>
        <end position="103"/>
    </location>
</feature>
<dbReference type="EMBL" id="AM292218">
    <property type="protein sequence ID" value="CAL23356.2"/>
    <property type="molecule type" value="Genomic_DNA"/>
</dbReference>
<proteinExistence type="inferred from homology"/>
<keyword evidence="6 9" id="KW-1133">Transmembrane helix</keyword>
<dbReference type="GO" id="GO:0008137">
    <property type="term" value="F:NADH dehydrogenase (ubiquinone) activity"/>
    <property type="evidence" value="ECO:0007669"/>
    <property type="project" value="UniProtKB-UniRule"/>
</dbReference>
<name>A7M803_CIOIN</name>
<keyword evidence="4 9" id="KW-0813">Transport</keyword>
<dbReference type="Pfam" id="PF00507">
    <property type="entry name" value="Oxidored_q4"/>
    <property type="match status" value="1"/>
</dbReference>
<dbReference type="Gene3D" id="1.20.58.1610">
    <property type="entry name" value="NADH:ubiquinone/plastoquinone oxidoreductase, chain 3"/>
    <property type="match status" value="1"/>
</dbReference>
<sequence>MTFMLLLVVGLSSLLLFIGTLVMKGFVLNIFGASFSSYECGFMTMMNFKNFYTLQFFIIGLSFMLFDLEILLFLPFIYSESGNSSSIYWALFFLFFVSYLLVYELSMNVMSHW</sequence>
<organism evidence="10">
    <name type="scientific">Ciona intestinalis</name>
    <name type="common">Transparent sea squirt</name>
    <name type="synonym">Ascidia intestinalis</name>
    <dbReference type="NCBI Taxonomy" id="7719"/>
    <lineage>
        <taxon>Eukaryota</taxon>
        <taxon>Metazoa</taxon>
        <taxon>Chordata</taxon>
        <taxon>Tunicata</taxon>
        <taxon>Ascidiacea</taxon>
        <taxon>Phlebobranchia</taxon>
        <taxon>Cionidae</taxon>
        <taxon>Ciona</taxon>
    </lineage>
</organism>
<keyword evidence="9" id="KW-0249">Electron transport</keyword>
<evidence type="ECO:0000256" key="2">
    <source>
        <dbReference type="ARBA" id="ARBA00008472"/>
    </source>
</evidence>
<keyword evidence="9" id="KW-1278">Translocase</keyword>
<keyword evidence="9" id="KW-0830">Ubiquinone</keyword>
<dbReference type="InterPro" id="IPR000440">
    <property type="entry name" value="NADH_UbQ/plastoQ_OxRdtase_su3"/>
</dbReference>
<accession>A7M803</accession>
<dbReference type="GO" id="GO:0031966">
    <property type="term" value="C:mitochondrial membrane"/>
    <property type="evidence" value="ECO:0007669"/>
    <property type="project" value="UniProtKB-SubCell"/>
</dbReference>
<reference evidence="10" key="3">
    <citation type="journal article" date="2015" name="PLoS ONE">
        <title>Morphological Differences between Larvae of the Ciona intestinalis Species Complex: Hints for a Valid Taxonomic Definition of Distinct Species.</title>
        <authorList>
            <person name="Pennati R."/>
            <person name="Ficetola G.F."/>
            <person name="Brunetti R."/>
            <person name="Caicci F."/>
            <person name="Gasparini F."/>
            <person name="Griggio F."/>
            <person name="Sato A."/>
            <person name="Stach T."/>
            <person name="Kaul-Strehlow S."/>
            <person name="Gissi C."/>
            <person name="Manni L."/>
        </authorList>
    </citation>
    <scope>NUCLEOTIDE SEQUENCE</scope>
    <source>
        <tissue evidence="10">Syphon muscle</tissue>
    </source>
</reference>
<feature type="transmembrane region" description="Helical" evidence="9">
    <location>
        <begin position="52"/>
        <end position="74"/>
    </location>
</feature>
<evidence type="ECO:0000256" key="9">
    <source>
        <dbReference type="RuleBase" id="RU003640"/>
    </source>
</evidence>
<dbReference type="OrthoDB" id="154075at2759"/>
<comment type="subcellular location">
    <subcellularLocation>
        <location evidence="1">Membrane</location>
    </subcellularLocation>
    <subcellularLocation>
        <location evidence="9">Mitochondrion membrane</location>
        <topology evidence="9">Multi-pass membrane protein</topology>
    </subcellularLocation>
</comment>
<evidence type="ECO:0000256" key="3">
    <source>
        <dbReference type="ARBA" id="ARBA00021007"/>
    </source>
</evidence>
<keyword evidence="5 9" id="KW-0812">Transmembrane</keyword>
<dbReference type="EC" id="7.1.1.2" evidence="9"/>
<dbReference type="AlphaFoldDB" id="A7M803"/>
<keyword evidence="7 9" id="KW-0472">Membrane</keyword>
<evidence type="ECO:0000256" key="4">
    <source>
        <dbReference type="ARBA" id="ARBA00022448"/>
    </source>
</evidence>
<reference evidence="10" key="1">
    <citation type="journal article" date="2007" name="Trends Genet.">
        <title>Mitogenomics reveals two cryptic species in Ciona intestinalis.</title>
        <authorList>
            <person name="Iannelli F."/>
            <person name="Pesole G."/>
            <person name="Sordino P."/>
            <person name="Gissi C."/>
        </authorList>
    </citation>
    <scope>NUCLEOTIDE SEQUENCE</scope>
    <source>
        <tissue evidence="10">Syphon muscle</tissue>
    </source>
</reference>
<evidence type="ECO:0000256" key="7">
    <source>
        <dbReference type="ARBA" id="ARBA00023136"/>
    </source>
</evidence>
<evidence type="ECO:0000313" key="10">
    <source>
        <dbReference type="EMBL" id="CAL23356.2"/>
    </source>
</evidence>
<keyword evidence="9" id="KW-0679">Respiratory chain</keyword>
<evidence type="ECO:0000256" key="5">
    <source>
        <dbReference type="ARBA" id="ARBA00022692"/>
    </source>
</evidence>
<keyword evidence="9 10" id="KW-0496">Mitochondrion</keyword>
<comment type="function">
    <text evidence="9">Core subunit of the mitochondrial membrane respiratory chain NADH dehydrogenase (Complex I) which catalyzes electron transfer from NADH through the respiratory chain, using ubiquinone as an electron acceptor. Essential for the catalytic activity of complex I.</text>
</comment>
<gene>
    <name evidence="10" type="primary">nad3</name>
</gene>